<name>A0A3B0W4B9_9ZZZZ</name>
<evidence type="ECO:0000259" key="1">
    <source>
        <dbReference type="Pfam" id="PF04993"/>
    </source>
</evidence>
<dbReference type="AlphaFoldDB" id="A0A3B0W4B9"/>
<dbReference type="PANTHER" id="PTHR36121">
    <property type="entry name" value="PROTEIN SXY"/>
    <property type="match status" value="1"/>
</dbReference>
<dbReference type="Gene3D" id="3.30.1460.30">
    <property type="entry name" value="YgaC/TfoX-N like chaperone"/>
    <property type="match status" value="1"/>
</dbReference>
<proteinExistence type="predicted"/>
<sequence length="114" mass="12979">MPTSKKEKEFVSYIVELMQLMGPVYSKGMFGGHGIFLDGLMFGLVADNVLYLKTDKQTEGDFISKDLEAFTYAKKDKVFKMNYYQAPEETLEDAEQMNHWANIAYSVAIRAATK</sequence>
<evidence type="ECO:0000313" key="2">
    <source>
        <dbReference type="EMBL" id="VAW50715.1"/>
    </source>
</evidence>
<dbReference type="SUPFAM" id="SSF159894">
    <property type="entry name" value="YgaC/TfoX-N like"/>
    <property type="match status" value="1"/>
</dbReference>
<dbReference type="PANTHER" id="PTHR36121:SF1">
    <property type="entry name" value="PROTEIN SXY"/>
    <property type="match status" value="1"/>
</dbReference>
<protein>
    <recommendedName>
        <fullName evidence="1">TfoX N-terminal domain-containing protein</fullName>
    </recommendedName>
</protein>
<feature type="domain" description="TfoX N-terminal" evidence="1">
    <location>
        <begin position="16"/>
        <end position="107"/>
    </location>
</feature>
<dbReference type="Pfam" id="PF04993">
    <property type="entry name" value="TfoX_N"/>
    <property type="match status" value="1"/>
</dbReference>
<gene>
    <name evidence="2" type="ORF">MNBD_GAMMA05-2643</name>
</gene>
<organism evidence="2">
    <name type="scientific">hydrothermal vent metagenome</name>
    <dbReference type="NCBI Taxonomy" id="652676"/>
    <lineage>
        <taxon>unclassified sequences</taxon>
        <taxon>metagenomes</taxon>
        <taxon>ecological metagenomes</taxon>
    </lineage>
</organism>
<dbReference type="InterPro" id="IPR047525">
    <property type="entry name" value="TfoX-like"/>
</dbReference>
<dbReference type="InterPro" id="IPR007076">
    <property type="entry name" value="TfoX_N"/>
</dbReference>
<reference evidence="2" key="1">
    <citation type="submission" date="2018-06" db="EMBL/GenBank/DDBJ databases">
        <authorList>
            <person name="Zhirakovskaya E."/>
        </authorList>
    </citation>
    <scope>NUCLEOTIDE SEQUENCE</scope>
</reference>
<dbReference type="EMBL" id="UOFE01000006">
    <property type="protein sequence ID" value="VAW50715.1"/>
    <property type="molecule type" value="Genomic_DNA"/>
</dbReference>
<accession>A0A3B0W4B9</accession>